<gene>
    <name evidence="2" type="ORF">FRZ00_34335</name>
</gene>
<dbReference type="AlphaFoldDB" id="A0A5N5VWU4"/>
<comment type="caution">
    <text evidence="2">The sequence shown here is derived from an EMBL/GenBank/DDBJ whole genome shotgun (WGS) entry which is preliminary data.</text>
</comment>
<name>A0A5N5VWU4_STRMB</name>
<dbReference type="OrthoDB" id="4296169at2"/>
<feature type="region of interest" description="Disordered" evidence="1">
    <location>
        <begin position="1"/>
        <end position="26"/>
    </location>
</feature>
<evidence type="ECO:0000313" key="3">
    <source>
        <dbReference type="Proteomes" id="UP000327000"/>
    </source>
</evidence>
<proteinExistence type="predicted"/>
<protein>
    <submittedName>
        <fullName evidence="2">Uncharacterized protein</fullName>
    </submittedName>
</protein>
<evidence type="ECO:0000313" key="2">
    <source>
        <dbReference type="EMBL" id="KAB7832878.1"/>
    </source>
</evidence>
<feature type="compositionally biased region" description="Gly residues" evidence="1">
    <location>
        <begin position="1"/>
        <end position="15"/>
    </location>
</feature>
<keyword evidence="3" id="KW-1185">Reference proteome</keyword>
<sequence>MGSGDPAQHGGGGGSPSDLDVGDEDNLQGLKKRVDRLLGKLDKSAASHQHIASQKVSKEAFGSFGEAQDLSDAYDLIHQRLELLSRMLGDQLEAMSLAVDMADRDYKNVDREHSRRLAAIQKRSIENWEQQQKLKQQAQAGKQNTSGDHSGQGGGEESSDQATP</sequence>
<evidence type="ECO:0000256" key="1">
    <source>
        <dbReference type="SAM" id="MobiDB-lite"/>
    </source>
</evidence>
<dbReference type="EMBL" id="VOKX01000142">
    <property type="protein sequence ID" value="KAB7832878.1"/>
    <property type="molecule type" value="Genomic_DNA"/>
</dbReference>
<dbReference type="RefSeq" id="WP_152266234.1">
    <property type="nucleotide sequence ID" value="NZ_JBFADJ010000055.1"/>
</dbReference>
<reference evidence="2 3" key="1">
    <citation type="journal article" date="2019" name="Microb. Cell Fact.">
        <title>Exploring novel herbicidin analogues by transcriptional regulator overexpression and MS/MS molecular networking.</title>
        <authorList>
            <person name="Shi Y."/>
            <person name="Gu R."/>
            <person name="Li Y."/>
            <person name="Wang X."/>
            <person name="Ren W."/>
            <person name="Li X."/>
            <person name="Wang L."/>
            <person name="Xie Y."/>
            <person name="Hong B."/>
        </authorList>
    </citation>
    <scope>NUCLEOTIDE SEQUENCE [LARGE SCALE GENOMIC DNA]</scope>
    <source>
        <strain evidence="2 3">US-43</strain>
    </source>
</reference>
<organism evidence="2 3">
    <name type="scientific">Streptomyces mobaraensis</name>
    <name type="common">Streptoverticillium mobaraense</name>
    <dbReference type="NCBI Taxonomy" id="35621"/>
    <lineage>
        <taxon>Bacteria</taxon>
        <taxon>Bacillati</taxon>
        <taxon>Actinomycetota</taxon>
        <taxon>Actinomycetes</taxon>
        <taxon>Kitasatosporales</taxon>
        <taxon>Streptomycetaceae</taxon>
        <taxon>Streptomyces</taxon>
    </lineage>
</organism>
<feature type="region of interest" description="Disordered" evidence="1">
    <location>
        <begin position="128"/>
        <end position="164"/>
    </location>
</feature>
<dbReference type="Proteomes" id="UP000327000">
    <property type="component" value="Unassembled WGS sequence"/>
</dbReference>
<accession>A0A5N5VWU4</accession>
<feature type="compositionally biased region" description="Low complexity" evidence="1">
    <location>
        <begin position="130"/>
        <end position="149"/>
    </location>
</feature>